<protein>
    <submittedName>
        <fullName evidence="1">Uncharacterized protein</fullName>
    </submittedName>
</protein>
<dbReference type="EMBL" id="JAGQDD010000009">
    <property type="protein sequence ID" value="MBQ0931573.1"/>
    <property type="molecule type" value="Genomic_DNA"/>
</dbReference>
<name>A0A940Y9Y0_9BURK</name>
<reference evidence="1 2" key="1">
    <citation type="submission" date="2021-04" db="EMBL/GenBank/DDBJ databases">
        <title>The genome sequence of Ideonella sp. 3Y2.</title>
        <authorList>
            <person name="Liu Y."/>
        </authorList>
    </citation>
    <scope>NUCLEOTIDE SEQUENCE [LARGE SCALE GENOMIC DNA]</scope>
    <source>
        <strain evidence="1 2">3Y2</strain>
    </source>
</reference>
<sequence length="311" mass="34198">MTATPSSTQTGTTTPRPTAPAAAALAAEIALCGWRQLFMPDAPPPRLPEALTVAWWRSRQPWLLRHQHTGIAHQLEALEQALAAIAWIRLDNGPEHINDRIAQAMALIDSAGLRRLRSRLRVLRRQALHVAHHYQGSLLCRSCARLLEHIAATARVLHDHLDAPALRQSLARAERLWAASDTVRRAREMQALVQGLVERLRSMDAGGASSMSGHIVPAFRTFEQDPGEATREPLARHMHAYAHDLWARVRRLLALSEPPHGAPLPLDRSAADSLCRFLDGLPPEQVLLKVAELSKLGALAQQLLGPLAAGR</sequence>
<dbReference type="Proteomes" id="UP000676246">
    <property type="component" value="Unassembled WGS sequence"/>
</dbReference>
<comment type="caution">
    <text evidence="1">The sequence shown here is derived from an EMBL/GenBank/DDBJ whole genome shotgun (WGS) entry which is preliminary data.</text>
</comment>
<proteinExistence type="predicted"/>
<evidence type="ECO:0000313" key="2">
    <source>
        <dbReference type="Proteomes" id="UP000676246"/>
    </source>
</evidence>
<accession>A0A940Y9Y0</accession>
<organism evidence="1 2">
    <name type="scientific">Ideonella alba</name>
    <dbReference type="NCBI Taxonomy" id="2824118"/>
    <lineage>
        <taxon>Bacteria</taxon>
        <taxon>Pseudomonadati</taxon>
        <taxon>Pseudomonadota</taxon>
        <taxon>Betaproteobacteria</taxon>
        <taxon>Burkholderiales</taxon>
        <taxon>Sphaerotilaceae</taxon>
        <taxon>Ideonella</taxon>
    </lineage>
</organism>
<dbReference type="AlphaFoldDB" id="A0A940Y9Y0"/>
<gene>
    <name evidence="1" type="ORF">KAK03_13890</name>
</gene>
<evidence type="ECO:0000313" key="1">
    <source>
        <dbReference type="EMBL" id="MBQ0931573.1"/>
    </source>
</evidence>
<dbReference type="RefSeq" id="WP_210854546.1">
    <property type="nucleotide sequence ID" value="NZ_JAGQDD010000009.1"/>
</dbReference>
<keyword evidence="2" id="KW-1185">Reference proteome</keyword>